<evidence type="ECO:0000313" key="4">
    <source>
        <dbReference type="Proteomes" id="UP000740727"/>
    </source>
</evidence>
<gene>
    <name evidence="3" type="ORF">EBT44_04550</name>
</gene>
<dbReference type="EMBL" id="RFXN01000055">
    <property type="protein sequence ID" value="NBR94090.1"/>
    <property type="molecule type" value="Genomic_DNA"/>
</dbReference>
<feature type="transmembrane region" description="Helical" evidence="1">
    <location>
        <begin position="12"/>
        <end position="30"/>
    </location>
</feature>
<protein>
    <submittedName>
        <fullName evidence="3">Phosphatase PAP2 family protein</fullName>
    </submittedName>
</protein>
<sequence>MNGLGRSVSWQIRNATLAIAIFVYTTFDVLHSGPLTEIDASIASWKRPELPNWADWIIYNLDHLGLRGLTALFLLTLSVYLGRKFKTWRPFNLSVVSLLALNLIVGLAKLEFGRTKPKLQIDLLDSGGMSYPSGHASNAILTWGLFAYLAIKYSEPSRFRTYLATWSVAAITSLVVLISLFRNTHWFSDLIGGVSIGTGLLLLIVAIDRLVSSSRIHTDVGHIKLGAADD</sequence>
<dbReference type="SMART" id="SM00014">
    <property type="entry name" value="acidPPc"/>
    <property type="match status" value="1"/>
</dbReference>
<accession>A0A965LL67</accession>
<feature type="transmembrane region" description="Helical" evidence="1">
    <location>
        <begin position="132"/>
        <end position="151"/>
    </location>
</feature>
<dbReference type="InterPro" id="IPR000326">
    <property type="entry name" value="PAP2/HPO"/>
</dbReference>
<dbReference type="InterPro" id="IPR036938">
    <property type="entry name" value="PAP2/HPO_sf"/>
</dbReference>
<comment type="caution">
    <text evidence="3">The sequence shown here is derived from an EMBL/GenBank/DDBJ whole genome shotgun (WGS) entry which is preliminary data.</text>
</comment>
<feature type="transmembrane region" description="Helical" evidence="1">
    <location>
        <begin position="163"/>
        <end position="181"/>
    </location>
</feature>
<dbReference type="Gene3D" id="1.20.144.10">
    <property type="entry name" value="Phosphatidic acid phosphatase type 2/haloperoxidase"/>
    <property type="match status" value="1"/>
</dbReference>
<name>A0A965LL67_9PROT</name>
<feature type="transmembrane region" description="Helical" evidence="1">
    <location>
        <begin position="187"/>
        <end position="207"/>
    </location>
</feature>
<feature type="transmembrane region" description="Helical" evidence="1">
    <location>
        <begin position="64"/>
        <end position="81"/>
    </location>
</feature>
<dbReference type="AlphaFoldDB" id="A0A965LL67"/>
<dbReference type="Pfam" id="PF01569">
    <property type="entry name" value="PAP2"/>
    <property type="match status" value="1"/>
</dbReference>
<feature type="transmembrane region" description="Helical" evidence="1">
    <location>
        <begin position="93"/>
        <end position="112"/>
    </location>
</feature>
<reference evidence="3" key="1">
    <citation type="submission" date="2018-10" db="EMBL/GenBank/DDBJ databases">
        <title>Iterative Subtractive Binning of Freshwater Chronoseries Metagenomes Recovers Nearly Complete Genomes from over Four Hundred Novel Species.</title>
        <authorList>
            <person name="Rodriguez-R L.M."/>
            <person name="Tsementzi D."/>
            <person name="Luo C."/>
            <person name="Konstantinidis K.T."/>
        </authorList>
    </citation>
    <scope>NUCLEOTIDE SEQUENCE</scope>
    <source>
        <strain evidence="3">WB5_2A_028</strain>
    </source>
</reference>
<dbReference type="SUPFAM" id="SSF48317">
    <property type="entry name" value="Acid phosphatase/Vanadium-dependent haloperoxidase"/>
    <property type="match status" value="1"/>
</dbReference>
<dbReference type="Proteomes" id="UP000740727">
    <property type="component" value="Unassembled WGS sequence"/>
</dbReference>
<organism evidence="3 4">
    <name type="scientific">Candidatus Fonsibacter lacus</name>
    <dbReference type="NCBI Taxonomy" id="2576439"/>
    <lineage>
        <taxon>Bacteria</taxon>
        <taxon>Pseudomonadati</taxon>
        <taxon>Pseudomonadota</taxon>
        <taxon>Alphaproteobacteria</taxon>
        <taxon>Candidatus Pelagibacterales</taxon>
        <taxon>Candidatus Pelagibacterales incertae sedis</taxon>
        <taxon>Candidatus Fonsibacter</taxon>
    </lineage>
</organism>
<keyword evidence="1" id="KW-0812">Transmembrane</keyword>
<evidence type="ECO:0000256" key="1">
    <source>
        <dbReference type="SAM" id="Phobius"/>
    </source>
</evidence>
<proteinExistence type="predicted"/>
<keyword evidence="1" id="KW-1133">Transmembrane helix</keyword>
<dbReference type="CDD" id="cd03392">
    <property type="entry name" value="PAP2_like_2"/>
    <property type="match status" value="1"/>
</dbReference>
<feature type="domain" description="Phosphatidic acid phosphatase type 2/haloperoxidase" evidence="2">
    <location>
        <begin position="92"/>
        <end position="205"/>
    </location>
</feature>
<keyword evidence="1" id="KW-0472">Membrane</keyword>
<evidence type="ECO:0000313" key="3">
    <source>
        <dbReference type="EMBL" id="NBR94090.1"/>
    </source>
</evidence>
<evidence type="ECO:0000259" key="2">
    <source>
        <dbReference type="SMART" id="SM00014"/>
    </source>
</evidence>